<dbReference type="InterPro" id="IPR004101">
    <property type="entry name" value="Mur_ligase_C"/>
</dbReference>
<sequence>MSKIHILGIAGTFMGGVAALARELGHDVEGSDQAIYPPMSTQLEQLGIALKQGYLPGHIGADCEQVIVGNALSRGNAAVEAVLDSGRAYTSGAQWLSERVLPGRDTLAVAGTHGKTTTSSILTWLLQAAGREPGFLIGGVAEDFGVSARLGGGAAAGATHGCLTPPPRPAAATDGDRIAMAERPLFVVEADEYDTAFFDKRSKFVHYRPLVAVLNNLEYDHADIFPDVAAIQRQFHHLVRTVPRRGRLIVNGEDAHLREVLAMGCWTPLERFGFDPAFEWSARALAADGSHFAVLHHGRELGEVCWPLLGRHNVMNALAALAAAHAVGVAPGRAMPALARFRSVKRRLEVIGQAQGITVYDDFAHHPTAIRTTLEGLRAKLGAARIVVAMEPRSNSMRLGAHAQALAPALDAADAVVFLQRPELAWDAAKVIAAVRGQARAAADVDALLAALQAQARAGDHVVFMSNGGFDGAPRRFLAALQ</sequence>
<feature type="domain" description="Mur ligase central" evidence="12">
    <location>
        <begin position="109"/>
        <end position="324"/>
    </location>
</feature>
<evidence type="ECO:0000256" key="2">
    <source>
        <dbReference type="ARBA" id="ARBA00022618"/>
    </source>
</evidence>
<reference evidence="13 14" key="1">
    <citation type="submission" date="2016-08" db="EMBL/GenBank/DDBJ databases">
        <title>Evolution of the type three secretion system and type three effector repertoires in Xanthomonas.</title>
        <authorList>
            <person name="Merda D."/>
            <person name="Briand M."/>
            <person name="Bosis E."/>
            <person name="Rousseau C."/>
            <person name="Portier P."/>
            <person name="Jacques M.-A."/>
            <person name="Fischer-Le Saux M."/>
        </authorList>
    </citation>
    <scope>NUCLEOTIDE SEQUENCE [LARGE SCALE GENOMIC DNA]</scope>
    <source>
        <strain evidence="13 14">CFBP 4691</strain>
    </source>
</reference>
<evidence type="ECO:0000256" key="9">
    <source>
        <dbReference type="HAMAP-Rule" id="MF_02020"/>
    </source>
</evidence>
<evidence type="ECO:0000259" key="10">
    <source>
        <dbReference type="Pfam" id="PF01225"/>
    </source>
</evidence>
<dbReference type="GO" id="GO:0008360">
    <property type="term" value="P:regulation of cell shape"/>
    <property type="evidence" value="ECO:0007669"/>
    <property type="project" value="UniProtKB-KW"/>
</dbReference>
<accession>A0A2S6ZC50</accession>
<evidence type="ECO:0000259" key="12">
    <source>
        <dbReference type="Pfam" id="PF08245"/>
    </source>
</evidence>
<evidence type="ECO:0000256" key="6">
    <source>
        <dbReference type="ARBA" id="ARBA00022984"/>
    </source>
</evidence>
<dbReference type="GO" id="GO:0071555">
    <property type="term" value="P:cell wall organization"/>
    <property type="evidence" value="ECO:0007669"/>
    <property type="project" value="UniProtKB-KW"/>
</dbReference>
<comment type="function">
    <text evidence="9">Reutilizes the intact tripeptide L-alanyl-gamma-D-glutamyl-meso-diaminopimelate by linking it to UDP-N-acetylmuramate.</text>
</comment>
<dbReference type="InterPro" id="IPR013221">
    <property type="entry name" value="Mur_ligase_cen"/>
</dbReference>
<dbReference type="InterPro" id="IPR005757">
    <property type="entry name" value="Mpl"/>
</dbReference>
<comment type="pathway">
    <text evidence="9">Cell wall biogenesis; peptidoglycan recycling.</text>
</comment>
<dbReference type="GO" id="GO:0005524">
    <property type="term" value="F:ATP binding"/>
    <property type="evidence" value="ECO:0007669"/>
    <property type="project" value="UniProtKB-UniRule"/>
</dbReference>
<dbReference type="OrthoDB" id="9804126at2"/>
<keyword evidence="2 9" id="KW-0132">Cell division</keyword>
<dbReference type="Pfam" id="PF02875">
    <property type="entry name" value="Mur_ligase_C"/>
    <property type="match status" value="1"/>
</dbReference>
<evidence type="ECO:0000313" key="13">
    <source>
        <dbReference type="EMBL" id="PPT85372.1"/>
    </source>
</evidence>
<keyword evidence="4 9" id="KW-0067">ATP-binding</keyword>
<gene>
    <name evidence="9 13" type="primary">mpl</name>
    <name evidence="13" type="ORF">XthCFBP4691_16335</name>
</gene>
<evidence type="ECO:0000256" key="7">
    <source>
        <dbReference type="ARBA" id="ARBA00023306"/>
    </source>
</evidence>
<name>A0A2S6ZC50_9XANT</name>
<dbReference type="SUPFAM" id="SSF53244">
    <property type="entry name" value="MurD-like peptide ligases, peptide-binding domain"/>
    <property type="match status" value="1"/>
</dbReference>
<dbReference type="InterPro" id="IPR036565">
    <property type="entry name" value="Mur-like_cat_sf"/>
</dbReference>
<dbReference type="RefSeq" id="WP_128421376.1">
    <property type="nucleotide sequence ID" value="NZ_CP049017.1"/>
</dbReference>
<feature type="domain" description="Mur ligase C-terminal" evidence="11">
    <location>
        <begin position="346"/>
        <end position="468"/>
    </location>
</feature>
<dbReference type="PANTHER" id="PTHR43445:SF5">
    <property type="entry name" value="UDP-N-ACETYLMURAMATE--L-ALANYL-GAMMA-D-GLUTAMYL-MESO-2,6-DIAMINOHEPTANDIOATE LIGASE"/>
    <property type="match status" value="1"/>
</dbReference>
<comment type="catalytic activity">
    <reaction evidence="9">
        <text>UDP-N-acetyl-alpha-D-muramate + L-alanyl-gamma-D-glutamyl-meso-2,6-diaminopimelate + ATP = UDP-N-acetyl-alpha-D-muramoyl-L-alanyl-gamma-D-glutamyl-meso-2,6-diaminopimelate + ADP + phosphate + H(+)</text>
        <dbReference type="Rhea" id="RHEA:29563"/>
        <dbReference type="ChEBI" id="CHEBI:15378"/>
        <dbReference type="ChEBI" id="CHEBI:30616"/>
        <dbReference type="ChEBI" id="CHEBI:43474"/>
        <dbReference type="ChEBI" id="CHEBI:61401"/>
        <dbReference type="ChEBI" id="CHEBI:70757"/>
        <dbReference type="ChEBI" id="CHEBI:83905"/>
        <dbReference type="ChEBI" id="CHEBI:456216"/>
        <dbReference type="EC" id="6.3.2.45"/>
    </reaction>
</comment>
<comment type="caution">
    <text evidence="13">The sequence shown here is derived from an EMBL/GenBank/DDBJ whole genome shotgun (WGS) entry which is preliminary data.</text>
</comment>
<proteinExistence type="inferred from homology"/>
<keyword evidence="1 9" id="KW-0436">Ligase</keyword>
<keyword evidence="6 9" id="KW-0573">Peptidoglycan synthesis</keyword>
<keyword evidence="14" id="KW-1185">Reference proteome</keyword>
<keyword evidence="7 9" id="KW-0131">Cell cycle</keyword>
<dbReference type="HAMAP" id="MF_02020">
    <property type="entry name" value="Mpl"/>
    <property type="match status" value="1"/>
</dbReference>
<keyword evidence="5 9" id="KW-0133">Cell shape</keyword>
<dbReference type="NCBIfam" id="TIGR01081">
    <property type="entry name" value="mpl"/>
    <property type="match status" value="1"/>
</dbReference>
<dbReference type="PANTHER" id="PTHR43445">
    <property type="entry name" value="UDP-N-ACETYLMURAMATE--L-ALANINE LIGASE-RELATED"/>
    <property type="match status" value="1"/>
</dbReference>
<feature type="binding site" evidence="9">
    <location>
        <begin position="111"/>
        <end position="117"/>
    </location>
    <ligand>
        <name>ATP</name>
        <dbReference type="ChEBI" id="CHEBI:30616"/>
    </ligand>
</feature>
<dbReference type="Pfam" id="PF08245">
    <property type="entry name" value="Mur_ligase_M"/>
    <property type="match status" value="1"/>
</dbReference>
<dbReference type="InterPro" id="IPR000713">
    <property type="entry name" value="Mur_ligase_N"/>
</dbReference>
<dbReference type="EMBL" id="MIGX01000107">
    <property type="protein sequence ID" value="PPT85372.1"/>
    <property type="molecule type" value="Genomic_DNA"/>
</dbReference>
<dbReference type="SUPFAM" id="SSF51984">
    <property type="entry name" value="MurCD N-terminal domain"/>
    <property type="match status" value="1"/>
</dbReference>
<comment type="similarity">
    <text evidence="9">Belongs to the MurCDEF family. Mpl subfamily.</text>
</comment>
<keyword evidence="3 9" id="KW-0547">Nucleotide-binding</keyword>
<dbReference type="Gene3D" id="3.90.190.20">
    <property type="entry name" value="Mur ligase, C-terminal domain"/>
    <property type="match status" value="1"/>
</dbReference>
<keyword evidence="9" id="KW-0460">Magnesium</keyword>
<dbReference type="GO" id="GO:0009254">
    <property type="term" value="P:peptidoglycan turnover"/>
    <property type="evidence" value="ECO:0007669"/>
    <property type="project" value="UniProtKB-UniRule"/>
</dbReference>
<dbReference type="SUPFAM" id="SSF53623">
    <property type="entry name" value="MurD-like peptide ligases, catalytic domain"/>
    <property type="match status" value="1"/>
</dbReference>
<dbReference type="GO" id="GO:0106418">
    <property type="term" value="F:UDP-N-acetylmuramate-L-alanyl-gamma-D-glutamyl-meso-2,6-diaminoheptanedioate ligase activity"/>
    <property type="evidence" value="ECO:0007669"/>
    <property type="project" value="UniProtKB-EC"/>
</dbReference>
<feature type="domain" description="Mur ligase N-terminal catalytic" evidence="10">
    <location>
        <begin position="3"/>
        <end position="98"/>
    </location>
</feature>
<dbReference type="Gene3D" id="3.40.50.720">
    <property type="entry name" value="NAD(P)-binding Rossmann-like Domain"/>
    <property type="match status" value="1"/>
</dbReference>
<evidence type="ECO:0000313" key="14">
    <source>
        <dbReference type="Proteomes" id="UP000239898"/>
    </source>
</evidence>
<evidence type="ECO:0000256" key="4">
    <source>
        <dbReference type="ARBA" id="ARBA00022840"/>
    </source>
</evidence>
<evidence type="ECO:0000256" key="1">
    <source>
        <dbReference type="ARBA" id="ARBA00022598"/>
    </source>
</evidence>
<dbReference type="InterPro" id="IPR036615">
    <property type="entry name" value="Mur_ligase_C_dom_sf"/>
</dbReference>
<dbReference type="InterPro" id="IPR050061">
    <property type="entry name" value="MurCDEF_pg_biosynth"/>
</dbReference>
<dbReference type="GO" id="GO:0009252">
    <property type="term" value="P:peptidoglycan biosynthetic process"/>
    <property type="evidence" value="ECO:0007669"/>
    <property type="project" value="UniProtKB-UniRule"/>
</dbReference>
<dbReference type="Pfam" id="PF01225">
    <property type="entry name" value="Mur_ligase"/>
    <property type="match status" value="1"/>
</dbReference>
<dbReference type="GO" id="GO:0051301">
    <property type="term" value="P:cell division"/>
    <property type="evidence" value="ECO:0007669"/>
    <property type="project" value="UniProtKB-KW"/>
</dbReference>
<evidence type="ECO:0000259" key="11">
    <source>
        <dbReference type="Pfam" id="PF02875"/>
    </source>
</evidence>
<dbReference type="UniPathway" id="UPA00544"/>
<dbReference type="Proteomes" id="UP000239898">
    <property type="component" value="Unassembled WGS sequence"/>
</dbReference>
<evidence type="ECO:0000256" key="3">
    <source>
        <dbReference type="ARBA" id="ARBA00022741"/>
    </source>
</evidence>
<comment type="cofactor">
    <cofactor evidence="9">
        <name>Mg(2+)</name>
        <dbReference type="ChEBI" id="CHEBI:18420"/>
    </cofactor>
</comment>
<dbReference type="Gene3D" id="3.40.1190.10">
    <property type="entry name" value="Mur-like, catalytic domain"/>
    <property type="match status" value="1"/>
</dbReference>
<protein>
    <recommendedName>
        <fullName evidence="9">UDP-N-acetylmuramate--L-alanyl-gamma-D-glutamyl-meso-2,6-diaminoheptandioate ligase</fullName>
        <ecNumber evidence="9">6.3.2.45</ecNumber>
    </recommendedName>
    <alternativeName>
        <fullName evidence="9">Murein peptide ligase</fullName>
    </alternativeName>
    <alternativeName>
        <fullName evidence="9">UDP-N-acetylmuramate:L-alanyl-gamma-D-glutamyl-meso-diaminopimelate ligase</fullName>
    </alternativeName>
</protein>
<keyword evidence="8 9" id="KW-0961">Cell wall biogenesis/degradation</keyword>
<dbReference type="EC" id="6.3.2.45" evidence="9"/>
<organism evidence="13 14">
    <name type="scientific">Xanthomonas theicola</name>
    <dbReference type="NCBI Taxonomy" id="56464"/>
    <lineage>
        <taxon>Bacteria</taxon>
        <taxon>Pseudomonadati</taxon>
        <taxon>Pseudomonadota</taxon>
        <taxon>Gammaproteobacteria</taxon>
        <taxon>Lysobacterales</taxon>
        <taxon>Lysobacteraceae</taxon>
        <taxon>Xanthomonas</taxon>
    </lineage>
</organism>
<dbReference type="AlphaFoldDB" id="A0A2S6ZC50"/>
<evidence type="ECO:0000256" key="8">
    <source>
        <dbReference type="ARBA" id="ARBA00023316"/>
    </source>
</evidence>
<evidence type="ECO:0000256" key="5">
    <source>
        <dbReference type="ARBA" id="ARBA00022960"/>
    </source>
</evidence>